<accession>A0A6C0HPH7</accession>
<keyword evidence="1" id="KW-0812">Transmembrane</keyword>
<proteinExistence type="predicted"/>
<organism evidence="2">
    <name type="scientific">viral metagenome</name>
    <dbReference type="NCBI Taxonomy" id="1070528"/>
    <lineage>
        <taxon>unclassified sequences</taxon>
        <taxon>metagenomes</taxon>
        <taxon>organismal metagenomes</taxon>
    </lineage>
</organism>
<evidence type="ECO:0000313" key="2">
    <source>
        <dbReference type="EMBL" id="QHT82046.1"/>
    </source>
</evidence>
<dbReference type="AlphaFoldDB" id="A0A6C0HPH7"/>
<name>A0A6C0HPH7_9ZZZZ</name>
<dbReference type="EMBL" id="MN739994">
    <property type="protein sequence ID" value="QHT82046.1"/>
    <property type="molecule type" value="Genomic_DNA"/>
</dbReference>
<evidence type="ECO:0000256" key="1">
    <source>
        <dbReference type="SAM" id="Phobius"/>
    </source>
</evidence>
<keyword evidence="1" id="KW-1133">Transmembrane helix</keyword>
<feature type="transmembrane region" description="Helical" evidence="1">
    <location>
        <begin position="12"/>
        <end position="33"/>
    </location>
</feature>
<reference evidence="2" key="1">
    <citation type="journal article" date="2020" name="Nature">
        <title>Giant virus diversity and host interactions through global metagenomics.</title>
        <authorList>
            <person name="Schulz F."/>
            <person name="Roux S."/>
            <person name="Paez-Espino D."/>
            <person name="Jungbluth S."/>
            <person name="Walsh D.A."/>
            <person name="Denef V.J."/>
            <person name="McMahon K.D."/>
            <person name="Konstantinidis K.T."/>
            <person name="Eloe-Fadrosh E.A."/>
            <person name="Kyrpides N.C."/>
            <person name="Woyke T."/>
        </authorList>
    </citation>
    <scope>NUCLEOTIDE SEQUENCE</scope>
    <source>
        <strain evidence="2">GVMAG-M-3300023184-160</strain>
    </source>
</reference>
<protein>
    <submittedName>
        <fullName evidence="2">Uncharacterized protein</fullName>
    </submittedName>
</protein>
<keyword evidence="1" id="KW-0472">Membrane</keyword>
<sequence length="119" mass="13619">MFRSVIIYNQYNLFHDYMIGLCIAVLLLLFLSFQREGFSCSVEKCIPGQSYIKKDNLFCCFNPTGEKENLISKQGPYSECRVDPGPNRMTLFDAFGAPTVYDTPVSYNCNPYNILVTKK</sequence>